<accession>A0ABS8FZ39</accession>
<dbReference type="InterPro" id="IPR018062">
    <property type="entry name" value="HTH_AraC-typ_CS"/>
</dbReference>
<evidence type="ECO:0000256" key="10">
    <source>
        <dbReference type="PROSITE-ProRule" id="PRU00169"/>
    </source>
</evidence>
<sequence length="534" mass="62373">MLKVLLVDDEPFILRGMKELIDWEEEGFKIVGSAPDGEEALHFLQDHDADLVLADIKMPVIDGLELLRALRESEKFQDVYFIILSGYADFQYAQEAIKYACTDYILKPVEKEKLIQALRKVRGMKDIELEKDRETKKLENAYLAGKLISIIQGRFDPLTFEYVRQHMYLSERVRYVEILVDGDDYEDECEDTVKRANQKQLYKACVDYLQDDSAHCVMDVSIQEKVYDVGFVLCGYMYESTDIKDYLGDFMKYLREILGLPVIMLVGKEVKNLEEIAKSYSTTRMLRSFQGFREKKAIYYYEEEMQIHTSGIMLCKKSLDILLNAIEQNNHTEIMKAVDSFYEEMKQRGIAGDVMRLNINYLLFQLLHLASELDDSVNQEEILRMISEGTFEKGILRGSKAHLCRVACEYGDYLAQMRKDSSRGILGKIEKEIRERYAENLTLKELGEKYYLNGAYLGQLFRKKFGQSFKDYLNNYRIEQACQLLLRTDKKIYQIAEMVGYHDLDYFVNRFISAKGCTPAKFRKQAKTRAERKE</sequence>
<keyword evidence="4 10" id="KW-0597">Phosphoprotein</keyword>
<keyword evidence="14" id="KW-1185">Reference proteome</keyword>
<dbReference type="InterPro" id="IPR001789">
    <property type="entry name" value="Sig_transdc_resp-reg_receiver"/>
</dbReference>
<evidence type="ECO:0000313" key="14">
    <source>
        <dbReference type="Proteomes" id="UP001198151"/>
    </source>
</evidence>
<evidence type="ECO:0000256" key="6">
    <source>
        <dbReference type="ARBA" id="ARBA00023015"/>
    </source>
</evidence>
<dbReference type="PANTHER" id="PTHR42713">
    <property type="entry name" value="HISTIDINE KINASE-RELATED"/>
    <property type="match status" value="1"/>
</dbReference>
<keyword evidence="5" id="KW-0902">Two-component regulatory system</keyword>
<dbReference type="Pfam" id="PF00072">
    <property type="entry name" value="Response_reg"/>
    <property type="match status" value="1"/>
</dbReference>
<reference evidence="13 14" key="1">
    <citation type="submission" date="2021-10" db="EMBL/GenBank/DDBJ databases">
        <title>Anaerobic single-cell dispensing facilitates the cultivation of human gut bacteria.</title>
        <authorList>
            <person name="Afrizal A."/>
        </authorList>
    </citation>
    <scope>NUCLEOTIDE SEQUENCE [LARGE SCALE GENOMIC DNA]</scope>
    <source>
        <strain evidence="13 14">CLA-AA-H200</strain>
    </source>
</reference>
<keyword evidence="8" id="KW-0804">Transcription</keyword>
<comment type="caution">
    <text evidence="13">The sequence shown here is derived from an EMBL/GenBank/DDBJ whole genome shotgun (WGS) entry which is preliminary data.</text>
</comment>
<dbReference type="PANTHER" id="PTHR42713:SF3">
    <property type="entry name" value="TRANSCRIPTIONAL REGULATORY PROTEIN HPTR"/>
    <property type="match status" value="1"/>
</dbReference>
<evidence type="ECO:0000256" key="5">
    <source>
        <dbReference type="ARBA" id="ARBA00023012"/>
    </source>
</evidence>
<evidence type="ECO:0000259" key="11">
    <source>
        <dbReference type="PROSITE" id="PS01124"/>
    </source>
</evidence>
<evidence type="ECO:0000256" key="9">
    <source>
        <dbReference type="ARBA" id="ARBA00024867"/>
    </source>
</evidence>
<keyword evidence="3" id="KW-0963">Cytoplasm</keyword>
<dbReference type="SMART" id="SM00342">
    <property type="entry name" value="HTH_ARAC"/>
    <property type="match status" value="1"/>
</dbReference>
<evidence type="ECO:0000256" key="2">
    <source>
        <dbReference type="ARBA" id="ARBA00018672"/>
    </source>
</evidence>
<dbReference type="Pfam" id="PF12833">
    <property type="entry name" value="HTH_18"/>
    <property type="match status" value="1"/>
</dbReference>
<dbReference type="PROSITE" id="PS00041">
    <property type="entry name" value="HTH_ARAC_FAMILY_1"/>
    <property type="match status" value="1"/>
</dbReference>
<dbReference type="SUPFAM" id="SSF52172">
    <property type="entry name" value="CheY-like"/>
    <property type="match status" value="1"/>
</dbReference>
<feature type="domain" description="HTH araC/xylS-type" evidence="11">
    <location>
        <begin position="427"/>
        <end position="525"/>
    </location>
</feature>
<dbReference type="Proteomes" id="UP001198151">
    <property type="component" value="Unassembled WGS sequence"/>
</dbReference>
<keyword evidence="7" id="KW-0238">DNA-binding</keyword>
<dbReference type="PROSITE" id="PS01124">
    <property type="entry name" value="HTH_ARAC_FAMILY_2"/>
    <property type="match status" value="1"/>
</dbReference>
<organism evidence="13 14">
    <name type="scientific">Ruminococcus turbiniformis</name>
    <dbReference type="NCBI Taxonomy" id="2881258"/>
    <lineage>
        <taxon>Bacteria</taxon>
        <taxon>Bacillati</taxon>
        <taxon>Bacillota</taxon>
        <taxon>Clostridia</taxon>
        <taxon>Eubacteriales</taxon>
        <taxon>Oscillospiraceae</taxon>
        <taxon>Ruminococcus</taxon>
    </lineage>
</organism>
<evidence type="ECO:0000313" key="13">
    <source>
        <dbReference type="EMBL" id="MCC2253964.1"/>
    </source>
</evidence>
<keyword evidence="6" id="KW-0805">Transcription regulation</keyword>
<dbReference type="EMBL" id="JAJEQX010000007">
    <property type="protein sequence ID" value="MCC2253964.1"/>
    <property type="molecule type" value="Genomic_DNA"/>
</dbReference>
<dbReference type="InterPro" id="IPR018060">
    <property type="entry name" value="HTH_AraC"/>
</dbReference>
<feature type="domain" description="Response regulatory" evidence="12">
    <location>
        <begin position="3"/>
        <end position="122"/>
    </location>
</feature>
<comment type="function">
    <text evidence="9">May play the central regulatory role in sporulation. It may be an element of the effector pathway responsible for the activation of sporulation genes in response to nutritional stress. Spo0A may act in concert with spo0H (a sigma factor) to control the expression of some genes that are critical to the sporulation process.</text>
</comment>
<dbReference type="InterPro" id="IPR009057">
    <property type="entry name" value="Homeodomain-like_sf"/>
</dbReference>
<dbReference type="InterPro" id="IPR051552">
    <property type="entry name" value="HptR"/>
</dbReference>
<dbReference type="SMART" id="SM00448">
    <property type="entry name" value="REC"/>
    <property type="match status" value="1"/>
</dbReference>
<evidence type="ECO:0000256" key="1">
    <source>
        <dbReference type="ARBA" id="ARBA00004496"/>
    </source>
</evidence>
<proteinExistence type="predicted"/>
<evidence type="ECO:0000256" key="3">
    <source>
        <dbReference type="ARBA" id="ARBA00022490"/>
    </source>
</evidence>
<gene>
    <name evidence="13" type="ORF">LKD70_05860</name>
</gene>
<evidence type="ECO:0000256" key="7">
    <source>
        <dbReference type="ARBA" id="ARBA00023125"/>
    </source>
</evidence>
<name>A0ABS8FZ39_9FIRM</name>
<evidence type="ECO:0000256" key="4">
    <source>
        <dbReference type="ARBA" id="ARBA00022553"/>
    </source>
</evidence>
<dbReference type="SUPFAM" id="SSF46689">
    <property type="entry name" value="Homeodomain-like"/>
    <property type="match status" value="1"/>
</dbReference>
<evidence type="ECO:0000256" key="8">
    <source>
        <dbReference type="ARBA" id="ARBA00023163"/>
    </source>
</evidence>
<dbReference type="Gene3D" id="1.10.10.60">
    <property type="entry name" value="Homeodomain-like"/>
    <property type="match status" value="2"/>
</dbReference>
<dbReference type="CDD" id="cd17536">
    <property type="entry name" value="REC_YesN-like"/>
    <property type="match status" value="1"/>
</dbReference>
<protein>
    <recommendedName>
        <fullName evidence="2">Stage 0 sporulation protein A homolog</fullName>
    </recommendedName>
</protein>
<dbReference type="PROSITE" id="PS50110">
    <property type="entry name" value="RESPONSE_REGULATORY"/>
    <property type="match status" value="1"/>
</dbReference>
<comment type="subcellular location">
    <subcellularLocation>
        <location evidence="1">Cytoplasm</location>
    </subcellularLocation>
</comment>
<evidence type="ECO:0000259" key="12">
    <source>
        <dbReference type="PROSITE" id="PS50110"/>
    </source>
</evidence>
<dbReference type="Gene3D" id="3.40.50.2300">
    <property type="match status" value="1"/>
</dbReference>
<feature type="modified residue" description="4-aspartylphosphate" evidence="10">
    <location>
        <position position="55"/>
    </location>
</feature>
<dbReference type="RefSeq" id="WP_227707099.1">
    <property type="nucleotide sequence ID" value="NZ_JAJEQX010000007.1"/>
</dbReference>
<dbReference type="InterPro" id="IPR011006">
    <property type="entry name" value="CheY-like_superfamily"/>
</dbReference>